<evidence type="ECO:0000256" key="1">
    <source>
        <dbReference type="SAM" id="MobiDB-lite"/>
    </source>
</evidence>
<dbReference type="EMBL" id="AGNL01020489">
    <property type="protein sequence ID" value="EJK61013.1"/>
    <property type="molecule type" value="Genomic_DNA"/>
</dbReference>
<feature type="compositionally biased region" description="Basic and acidic residues" evidence="1">
    <location>
        <begin position="23"/>
        <end position="33"/>
    </location>
</feature>
<proteinExistence type="predicted"/>
<feature type="region of interest" description="Disordered" evidence="1">
    <location>
        <begin position="1"/>
        <end position="56"/>
    </location>
</feature>
<accession>K0S4F1</accession>
<gene>
    <name evidence="2" type="ORF">THAOC_18560</name>
</gene>
<protein>
    <submittedName>
        <fullName evidence="2">Uncharacterized protein</fullName>
    </submittedName>
</protein>
<comment type="caution">
    <text evidence="2">The sequence shown here is derived from an EMBL/GenBank/DDBJ whole genome shotgun (WGS) entry which is preliminary data.</text>
</comment>
<reference evidence="2 3" key="1">
    <citation type="journal article" date="2012" name="Genome Biol.">
        <title>Genome and low-iron response of an oceanic diatom adapted to chronic iron limitation.</title>
        <authorList>
            <person name="Lommer M."/>
            <person name="Specht M."/>
            <person name="Roy A.S."/>
            <person name="Kraemer L."/>
            <person name="Andreson R."/>
            <person name="Gutowska M.A."/>
            <person name="Wolf J."/>
            <person name="Bergner S.V."/>
            <person name="Schilhabel M.B."/>
            <person name="Klostermeier U.C."/>
            <person name="Beiko R.G."/>
            <person name="Rosenstiel P."/>
            <person name="Hippler M."/>
            <person name="Laroche J."/>
        </authorList>
    </citation>
    <scope>NUCLEOTIDE SEQUENCE [LARGE SCALE GENOMIC DNA]</scope>
    <source>
        <strain evidence="2 3">CCMP1005</strain>
    </source>
</reference>
<name>K0S4F1_THAOC</name>
<organism evidence="2 3">
    <name type="scientific">Thalassiosira oceanica</name>
    <name type="common">Marine diatom</name>
    <dbReference type="NCBI Taxonomy" id="159749"/>
    <lineage>
        <taxon>Eukaryota</taxon>
        <taxon>Sar</taxon>
        <taxon>Stramenopiles</taxon>
        <taxon>Ochrophyta</taxon>
        <taxon>Bacillariophyta</taxon>
        <taxon>Coscinodiscophyceae</taxon>
        <taxon>Thalassiosirophycidae</taxon>
        <taxon>Thalassiosirales</taxon>
        <taxon>Thalassiosiraceae</taxon>
        <taxon>Thalassiosira</taxon>
    </lineage>
</organism>
<evidence type="ECO:0000313" key="2">
    <source>
        <dbReference type="EMBL" id="EJK61013.1"/>
    </source>
</evidence>
<feature type="non-terminal residue" evidence="2">
    <location>
        <position position="56"/>
    </location>
</feature>
<dbReference type="Proteomes" id="UP000266841">
    <property type="component" value="Unassembled WGS sequence"/>
</dbReference>
<dbReference type="AlphaFoldDB" id="K0S4F1"/>
<evidence type="ECO:0000313" key="3">
    <source>
        <dbReference type="Proteomes" id="UP000266841"/>
    </source>
</evidence>
<keyword evidence="3" id="KW-1185">Reference proteome</keyword>
<sequence length="56" mass="5944">MYDPVNRMPDRVDGDEGGVDAAASRDEADRADESAGDEAEADREIAASGLTSIFQK</sequence>